<dbReference type="EMBL" id="BNCQ01000012">
    <property type="protein sequence ID" value="GIM02601.1"/>
    <property type="molecule type" value="Genomic_DNA"/>
</dbReference>
<dbReference type="SUPFAM" id="SSF50630">
    <property type="entry name" value="Acid proteases"/>
    <property type="match status" value="1"/>
</dbReference>
<feature type="region of interest" description="Disordered" evidence="7">
    <location>
        <begin position="354"/>
        <end position="433"/>
    </location>
</feature>
<dbReference type="Pfam" id="PF00627">
    <property type="entry name" value="UBA"/>
    <property type="match status" value="1"/>
</dbReference>
<dbReference type="CDD" id="cd05479">
    <property type="entry name" value="RP_DDI"/>
    <property type="match status" value="1"/>
</dbReference>
<feature type="compositionally biased region" description="Low complexity" evidence="7">
    <location>
        <begin position="84"/>
        <end position="96"/>
    </location>
</feature>
<dbReference type="GO" id="GO:0006508">
    <property type="term" value="P:proteolysis"/>
    <property type="evidence" value="ECO:0007669"/>
    <property type="project" value="UniProtKB-KW"/>
</dbReference>
<dbReference type="CDD" id="cd01796">
    <property type="entry name" value="Ubl_Ddi1_like"/>
    <property type="match status" value="1"/>
</dbReference>
<reference evidence="8" key="1">
    <citation type="journal article" date="2021" name="Proc. Natl. Acad. Sci. U.S.A.">
        <title>Three genomes in the algal genus Volvox reveal the fate of a haploid sex-determining region after a transition to homothallism.</title>
        <authorList>
            <person name="Yamamoto K."/>
            <person name="Hamaji T."/>
            <person name="Kawai-Toyooka H."/>
            <person name="Matsuzaki R."/>
            <person name="Takahashi F."/>
            <person name="Nishimura Y."/>
            <person name="Kawachi M."/>
            <person name="Noguchi H."/>
            <person name="Minakuchi Y."/>
            <person name="Umen J.G."/>
            <person name="Toyoda A."/>
            <person name="Nozaki H."/>
        </authorList>
    </citation>
    <scope>NUCLEOTIDE SEQUENCE</scope>
    <source>
        <strain evidence="8">NIES-3785</strain>
    </source>
</reference>
<comment type="subcellular location">
    <subcellularLocation>
        <location evidence="1">Cytoplasm</location>
    </subcellularLocation>
</comment>
<dbReference type="CDD" id="cd14309">
    <property type="entry name" value="UBA_scDdi1_like"/>
    <property type="match status" value="1"/>
</dbReference>
<dbReference type="InterPro" id="IPR019103">
    <property type="entry name" value="Peptidase_aspartic_DDI1-type"/>
</dbReference>
<protein>
    <submittedName>
        <fullName evidence="8">Uncharacterized protein</fullName>
    </submittedName>
</protein>
<evidence type="ECO:0000256" key="3">
    <source>
        <dbReference type="ARBA" id="ARBA00022490"/>
    </source>
</evidence>
<dbReference type="OrthoDB" id="1047367at2759"/>
<dbReference type="SUPFAM" id="SSF54236">
    <property type="entry name" value="Ubiquitin-like"/>
    <property type="match status" value="1"/>
</dbReference>
<feature type="region of interest" description="Disordered" evidence="7">
    <location>
        <begin position="84"/>
        <end position="108"/>
    </location>
</feature>
<dbReference type="Proteomes" id="UP000722791">
    <property type="component" value="Unassembled WGS sequence"/>
</dbReference>
<dbReference type="Gene3D" id="3.10.20.90">
    <property type="entry name" value="Phosphatidylinositol 3-kinase Catalytic Subunit, Chain A, domain 1"/>
    <property type="match status" value="1"/>
</dbReference>
<evidence type="ECO:0000256" key="7">
    <source>
        <dbReference type="SAM" id="MobiDB-lite"/>
    </source>
</evidence>
<dbReference type="GO" id="GO:0004190">
    <property type="term" value="F:aspartic-type endopeptidase activity"/>
    <property type="evidence" value="ECO:0007669"/>
    <property type="project" value="UniProtKB-KW"/>
</dbReference>
<evidence type="ECO:0000256" key="4">
    <source>
        <dbReference type="ARBA" id="ARBA00022670"/>
    </source>
</evidence>
<evidence type="ECO:0000256" key="6">
    <source>
        <dbReference type="ARBA" id="ARBA00022801"/>
    </source>
</evidence>
<dbReference type="SUPFAM" id="SSF46934">
    <property type="entry name" value="UBA-like"/>
    <property type="match status" value="1"/>
</dbReference>
<dbReference type="Pfam" id="PF09668">
    <property type="entry name" value="Asp_protease"/>
    <property type="match status" value="1"/>
</dbReference>
<dbReference type="SMART" id="SM00213">
    <property type="entry name" value="UBQ"/>
    <property type="match status" value="1"/>
</dbReference>
<evidence type="ECO:0000256" key="2">
    <source>
        <dbReference type="ARBA" id="ARBA00009136"/>
    </source>
</evidence>
<dbReference type="PANTHER" id="PTHR12917:SF1">
    <property type="entry name" value="AT13091P"/>
    <property type="match status" value="1"/>
</dbReference>
<dbReference type="SMART" id="SM00165">
    <property type="entry name" value="UBA"/>
    <property type="match status" value="1"/>
</dbReference>
<evidence type="ECO:0000313" key="8">
    <source>
        <dbReference type="EMBL" id="GIM02601.1"/>
    </source>
</evidence>
<organism evidence="8 9">
    <name type="scientific">Volvox reticuliferus</name>
    <dbReference type="NCBI Taxonomy" id="1737510"/>
    <lineage>
        <taxon>Eukaryota</taxon>
        <taxon>Viridiplantae</taxon>
        <taxon>Chlorophyta</taxon>
        <taxon>core chlorophytes</taxon>
        <taxon>Chlorophyceae</taxon>
        <taxon>CS clade</taxon>
        <taxon>Chlamydomonadales</taxon>
        <taxon>Volvocaceae</taxon>
        <taxon>Volvox</taxon>
    </lineage>
</organism>
<feature type="compositionally biased region" description="Basic and acidic residues" evidence="7">
    <location>
        <begin position="354"/>
        <end position="366"/>
    </location>
</feature>
<dbReference type="PROSITE" id="PS50030">
    <property type="entry name" value="UBA"/>
    <property type="match status" value="1"/>
</dbReference>
<dbReference type="InterPro" id="IPR029071">
    <property type="entry name" value="Ubiquitin-like_domsf"/>
</dbReference>
<accession>A0A8J4G9J7</accession>
<dbReference type="InterPro" id="IPR001995">
    <property type="entry name" value="Peptidase_A2_cat"/>
</dbReference>
<keyword evidence="5" id="KW-0064">Aspartyl protease</keyword>
<dbReference type="Gene3D" id="1.10.8.10">
    <property type="entry name" value="DNA helicase RuvA subunit, C-terminal domain"/>
    <property type="match status" value="1"/>
</dbReference>
<dbReference type="InterPro" id="IPR015940">
    <property type="entry name" value="UBA"/>
</dbReference>
<comment type="similarity">
    <text evidence="2">Belongs to the DDI1 family.</text>
</comment>
<gene>
    <name evidence="8" type="ORF">Vretimale_7478</name>
</gene>
<dbReference type="GO" id="GO:0005737">
    <property type="term" value="C:cytoplasm"/>
    <property type="evidence" value="ECO:0007669"/>
    <property type="project" value="UniProtKB-SubCell"/>
</dbReference>
<dbReference type="Gene3D" id="2.40.70.10">
    <property type="entry name" value="Acid Proteases"/>
    <property type="match status" value="1"/>
</dbReference>
<comment type="caution">
    <text evidence="8">The sequence shown here is derived from an EMBL/GenBank/DDBJ whole genome shotgun (WGS) entry which is preliminary data.</text>
</comment>
<dbReference type="PROSITE" id="PS50053">
    <property type="entry name" value="UBIQUITIN_2"/>
    <property type="match status" value="1"/>
</dbReference>
<dbReference type="InterPro" id="IPR021109">
    <property type="entry name" value="Peptidase_aspartic_dom_sf"/>
</dbReference>
<dbReference type="InterPro" id="IPR033882">
    <property type="entry name" value="DDI1_N"/>
</dbReference>
<evidence type="ECO:0000256" key="1">
    <source>
        <dbReference type="ARBA" id="ARBA00004496"/>
    </source>
</evidence>
<feature type="compositionally biased region" description="Pro residues" evidence="7">
    <location>
        <begin position="406"/>
        <end position="416"/>
    </location>
</feature>
<dbReference type="InterPro" id="IPR009060">
    <property type="entry name" value="UBA-like_sf"/>
</dbReference>
<dbReference type="InterPro" id="IPR000626">
    <property type="entry name" value="Ubiquitin-like_dom"/>
</dbReference>
<evidence type="ECO:0000256" key="5">
    <source>
        <dbReference type="ARBA" id="ARBA00022750"/>
    </source>
</evidence>
<name>A0A8J4G9J7_9CHLO</name>
<dbReference type="AlphaFoldDB" id="A0A8J4G9J7"/>
<keyword evidence="6" id="KW-0378">Hydrolase</keyword>
<proteinExistence type="inferred from homology"/>
<dbReference type="Pfam" id="PF00240">
    <property type="entry name" value="ubiquitin"/>
    <property type="match status" value="1"/>
</dbReference>
<dbReference type="PANTHER" id="PTHR12917">
    <property type="entry name" value="ASPARTYL PROTEASE DDI-RELATED"/>
    <property type="match status" value="1"/>
</dbReference>
<keyword evidence="4" id="KW-0645">Protease</keyword>
<feature type="compositionally biased region" description="Gly residues" evidence="7">
    <location>
        <begin position="422"/>
        <end position="431"/>
    </location>
</feature>
<dbReference type="PROSITE" id="PS50175">
    <property type="entry name" value="ASP_PROT_RETROV"/>
    <property type="match status" value="1"/>
</dbReference>
<evidence type="ECO:0000313" key="9">
    <source>
        <dbReference type="Proteomes" id="UP000722791"/>
    </source>
</evidence>
<dbReference type="GO" id="GO:0031593">
    <property type="term" value="F:polyubiquitin modification-dependent protein binding"/>
    <property type="evidence" value="ECO:0007669"/>
    <property type="project" value="UniProtKB-ARBA"/>
</dbReference>
<keyword evidence="3" id="KW-0963">Cytoplasm</keyword>
<sequence>MQLSITTPDGEHVFPIEVDGNTSFADLKAICEVETGLPSASFVLIHNGRPILDSQTPSSAGVQPGDMLILVQPAQLQQQQQLQQRQLQQRGTAAASSGGGGAGTLMQRNADGSLVNPAAAIQAFKADRSMMDTFRAQAPRLYDAIMGDDVAALQEELRRAHRAQHDANEELERLYRMQEEDPFNPELQVKIEEAIRRKNIDENYEAAMEHNPENFISVHMLYVDMEVNGVHVKAFIDSGAQMTIMTAPFAEKCHLTRLLDDRFRGMAVGVGSSKILGKIHQAKMKVADQVVTTSITVLEQKTGPQFIFGLDMLRRHQCCIDLSKGVLRIGSCGVELPFLSETQIPKDFNAHVEDVSEDEANRRMQSDEAAAAVPQGRRDKMETNDGAAASGRPSSMAVPQQQQQQQPPPQPQPAPAVPRQGISGGGGGGGADETKISQLMALGADRNTAVQALRAANGNVDMAASLLFEM</sequence>